<evidence type="ECO:0000256" key="1">
    <source>
        <dbReference type="ARBA" id="ARBA00004328"/>
    </source>
</evidence>
<dbReference type="EMBL" id="MF124283">
    <property type="protein sequence ID" value="AVQ09328.1"/>
    <property type="molecule type" value="Genomic_RNA"/>
</dbReference>
<dbReference type="Pfam" id="PF00898">
    <property type="entry name" value="Orbi_VP2"/>
    <property type="match status" value="1"/>
</dbReference>
<dbReference type="GO" id="GO:0005198">
    <property type="term" value="F:structural molecule activity"/>
    <property type="evidence" value="ECO:0007669"/>
    <property type="project" value="InterPro"/>
</dbReference>
<comment type="similarity">
    <text evidence="2">Belongs to the orbivirus VP2 family.</text>
</comment>
<comment type="subcellular location">
    <subcellularLocation>
        <location evidence="1">Virion</location>
    </subcellularLocation>
</comment>
<protein>
    <recommendedName>
        <fullName evidence="3">Outer capsid protein VP2</fullName>
    </recommendedName>
</protein>
<accession>A0A2R3U8B3</accession>
<dbReference type="GO" id="GO:0039625">
    <property type="term" value="C:viral inner capsid"/>
    <property type="evidence" value="ECO:0007669"/>
    <property type="project" value="UniProtKB-KW"/>
</dbReference>
<evidence type="ECO:0000313" key="7">
    <source>
        <dbReference type="EMBL" id="AVQ09328.1"/>
    </source>
</evidence>
<proteinExistence type="inferred from homology"/>
<evidence type="ECO:0000256" key="4">
    <source>
        <dbReference type="ARBA" id="ARBA00022561"/>
    </source>
</evidence>
<evidence type="ECO:0000256" key="2">
    <source>
        <dbReference type="ARBA" id="ARBA00008722"/>
    </source>
</evidence>
<keyword evidence="4" id="KW-0167">Capsid protein</keyword>
<evidence type="ECO:0000256" key="5">
    <source>
        <dbReference type="ARBA" id="ARBA00022844"/>
    </source>
</evidence>
<keyword evidence="5" id="KW-0946">Virion</keyword>
<evidence type="ECO:0000256" key="6">
    <source>
        <dbReference type="ARBA" id="ARBA00022996"/>
    </source>
</evidence>
<evidence type="ECO:0000256" key="3">
    <source>
        <dbReference type="ARBA" id="ARBA00015347"/>
    </source>
</evidence>
<dbReference type="InterPro" id="IPR001742">
    <property type="entry name" value="Capsid_VP2_Orbivir"/>
</dbReference>
<sequence>MLLPMVRSSADILGPELCRYQEDCRRGGQHDVTEMPKQNMIDISSRGVIGALNYRPSRNDGIVVPRLLDIMLHAYDKRKAQKDTQGMDFITDAGWVRWMIDDRMDIQPLKVDIDQYHSLNHQLFNCNVKAKLGNVDTIYYENYPLENSKTKCNHGNLELMRSLTTTEMFHVLQGAAYALKANFDLIANNERENRSAAYAIGQSNFIRLRRNARIEGSGESYERFIMGLVQVIVKGKWPEKIQKEAAQLREIKERWINANYDGNEIRALELCRILSSIGRLMQDSYEEPKDEEDLSSRFQYKLDEIFRKTYEENRNVLAVSGPAGDDGKFFALIAIAATDTQEGRVWRTNPYPCLRGALIAAECVLGDVYFTLRQTYRWSLRSTYGLAERDLQSNKYIFSRVNLFESELPTGYNVVYWMYEPTTPIETTYDNGFICRPEEKADELLCKIDDVKYNEMVAEVVRDGWSQERFKLYKILTEPNLLTIDFEKDAFLNSRSELVMPDYFDKWINAPMFNARLRLTNGQIQSEKTGDPWNKRIAEGVLKATTESLGYVLGRYYDLRMQFIDDALNIRQQKSQIHAHLSRQKDFSALTHYAIGEDTCPQAGTVIYTFRRVALEIITCYRRLDPELHKGVESSVYTHPNIEYMHLEDIFNMEDLSQLVCYVIDCVFERRSLIREKTEARQILHLIQSMTGDGRCEVLNRTFPAFFRRFLKLQHVKLICDLNVINFLPLLFLTQDNIMYKHRQWSVPMILFDEVVRLIPVEVGAHANRFGFKSFFNYVRFHPGDAYKRQEAGEMHKTFGVVCYRYYINTTISLGAVDVPVMTTKLDTLKVHIAAMCAGLSDSLVYTLPVAHPEKCIVLIIIGDEKLSPSTRAELVVSKYRHSRKHVRGVVSICLDQEGRFGVHTSGVVKHRICEKTILKYKCKVILVKTPGYIFGNDELMTKLLNV</sequence>
<name>A0A2R3U8B3_BTV</name>
<organism evidence="7">
    <name type="scientific">Bluetongue virus</name>
    <name type="common">BTV</name>
    <dbReference type="NCBI Taxonomy" id="40051"/>
    <lineage>
        <taxon>Viruses</taxon>
        <taxon>Riboviria</taxon>
        <taxon>Orthornavirae</taxon>
        <taxon>Duplornaviricota</taxon>
        <taxon>Resentoviricetes</taxon>
        <taxon>Reovirales</taxon>
        <taxon>Sedoreoviridae</taxon>
        <taxon>Orbivirus</taxon>
        <taxon>Orbivirus caerulinguae</taxon>
    </lineage>
</organism>
<keyword evidence="6" id="KW-1153">Inner capsid protein</keyword>
<reference evidence="7" key="1">
    <citation type="journal article" date="2018" name="Infect. Genet. Evol.">
        <title>Analysis of bluetongue serotype 3 spread in Tunisia and discovery of a novel strain related to the bluetongue virus isolated from a commercial sheep pox vaccine.</title>
        <authorList>
            <person name="Lorusso A."/>
            <person name="Sghaier S."/>
            <person name="Di Domenico M."/>
            <person name="Barbria M.E."/>
            <person name="Zaccaria G."/>
            <person name="Megdich A."/>
            <person name="Portanti O."/>
            <person name="Seliman I.B."/>
            <person name="Spedicato M."/>
            <person name="Pizzurro F."/>
            <person name="Carmine I."/>
            <person name="Teodori L."/>
            <person name="Mahjoub M."/>
            <person name="Mangone I."/>
            <person name="Leone A."/>
            <person name="Hammami S."/>
            <person name="Marcacci M."/>
            <person name="Savini G."/>
        </authorList>
    </citation>
    <scope>NUCLEOTIDE SEQUENCE</scope>
    <source>
        <strain evidence="7">TUN2017</strain>
    </source>
</reference>